<evidence type="ECO:0000313" key="15">
    <source>
        <dbReference type="EMBL" id="CAF9907793.1"/>
    </source>
</evidence>
<organism evidence="15 16">
    <name type="scientific">Gomphillus americanus</name>
    <dbReference type="NCBI Taxonomy" id="1940652"/>
    <lineage>
        <taxon>Eukaryota</taxon>
        <taxon>Fungi</taxon>
        <taxon>Dikarya</taxon>
        <taxon>Ascomycota</taxon>
        <taxon>Pezizomycotina</taxon>
        <taxon>Lecanoromycetes</taxon>
        <taxon>OSLEUM clade</taxon>
        <taxon>Ostropomycetidae</taxon>
        <taxon>Ostropales</taxon>
        <taxon>Graphidaceae</taxon>
        <taxon>Gomphilloideae</taxon>
        <taxon>Gomphillus</taxon>
    </lineage>
</organism>
<keyword evidence="8 11" id="KW-0720">Serine protease</keyword>
<dbReference type="InterPro" id="IPR030400">
    <property type="entry name" value="Sedolisin_dom"/>
</dbReference>
<keyword evidence="9 11" id="KW-0106">Calcium</keyword>
<dbReference type="CDD" id="cd04056">
    <property type="entry name" value="Peptidases_S53"/>
    <property type="match status" value="1"/>
</dbReference>
<dbReference type="Proteomes" id="UP000664169">
    <property type="component" value="Unassembled WGS sequence"/>
</dbReference>
<evidence type="ECO:0000256" key="5">
    <source>
        <dbReference type="ARBA" id="ARBA00022670"/>
    </source>
</evidence>
<dbReference type="Pfam" id="PF09286">
    <property type="entry name" value="Pro-kuma_activ"/>
    <property type="match status" value="1"/>
</dbReference>
<dbReference type="SUPFAM" id="SSF54897">
    <property type="entry name" value="Protease propeptides/inhibitors"/>
    <property type="match status" value="1"/>
</dbReference>
<feature type="chain" id="PRO_5034377640" description="tripeptidyl-peptidase II" evidence="13">
    <location>
        <begin position="17"/>
        <end position="652"/>
    </location>
</feature>
<proteinExistence type="predicted"/>
<accession>A0A8H3I7G9</accession>
<comment type="function">
    <text evidence="2">Secreted tripeptidyl-peptidase which degrades proteins at acidic pHs and is involved in virulence.</text>
</comment>
<feature type="active site" description="Charge relay system" evidence="11">
    <location>
        <position position="569"/>
    </location>
</feature>
<dbReference type="SMART" id="SM00944">
    <property type="entry name" value="Pro-kuma_activ"/>
    <property type="match status" value="1"/>
</dbReference>
<dbReference type="GO" id="GO:0046872">
    <property type="term" value="F:metal ion binding"/>
    <property type="evidence" value="ECO:0007669"/>
    <property type="project" value="UniProtKB-UniRule"/>
</dbReference>
<evidence type="ECO:0000256" key="2">
    <source>
        <dbReference type="ARBA" id="ARBA00002451"/>
    </source>
</evidence>
<feature type="signal peptide" evidence="13">
    <location>
        <begin position="1"/>
        <end position="16"/>
    </location>
</feature>
<keyword evidence="7 11" id="KW-0378">Hydrolase</keyword>
<reference evidence="15" key="1">
    <citation type="submission" date="2021-03" db="EMBL/GenBank/DDBJ databases">
        <authorList>
            <person name="Tagirdzhanova G."/>
        </authorList>
    </citation>
    <scope>NUCLEOTIDE SEQUENCE</scope>
</reference>
<dbReference type="EMBL" id="CAJPDQ010000004">
    <property type="protein sequence ID" value="CAF9907793.1"/>
    <property type="molecule type" value="Genomic_DNA"/>
</dbReference>
<name>A0A8H3I7G9_9LECA</name>
<dbReference type="GO" id="GO:0005576">
    <property type="term" value="C:extracellular region"/>
    <property type="evidence" value="ECO:0007669"/>
    <property type="project" value="UniProtKB-SubCell"/>
</dbReference>
<feature type="active site" description="Charge relay system" evidence="11">
    <location>
        <position position="300"/>
    </location>
</feature>
<feature type="binding site" evidence="11">
    <location>
        <position position="611"/>
    </location>
    <ligand>
        <name>Ca(2+)</name>
        <dbReference type="ChEBI" id="CHEBI:29108"/>
    </ligand>
</feature>
<dbReference type="InterPro" id="IPR036852">
    <property type="entry name" value="Peptidase_S8/S53_dom_sf"/>
</dbReference>
<comment type="cofactor">
    <cofactor evidence="11">
        <name>Ca(2+)</name>
        <dbReference type="ChEBI" id="CHEBI:29108"/>
    </cofactor>
    <text evidence="11">Binds 1 Ca(2+) ion per subunit.</text>
</comment>
<evidence type="ECO:0000256" key="13">
    <source>
        <dbReference type="SAM" id="SignalP"/>
    </source>
</evidence>
<evidence type="ECO:0000313" key="16">
    <source>
        <dbReference type="Proteomes" id="UP000664169"/>
    </source>
</evidence>
<evidence type="ECO:0000256" key="8">
    <source>
        <dbReference type="ARBA" id="ARBA00022825"/>
    </source>
</evidence>
<dbReference type="GO" id="GO:0006508">
    <property type="term" value="P:proteolysis"/>
    <property type="evidence" value="ECO:0007669"/>
    <property type="project" value="UniProtKB-KW"/>
</dbReference>
<feature type="domain" description="Peptidase S53" evidence="14">
    <location>
        <begin position="224"/>
        <end position="651"/>
    </location>
</feature>
<evidence type="ECO:0000256" key="4">
    <source>
        <dbReference type="ARBA" id="ARBA00012462"/>
    </source>
</evidence>
<feature type="active site" description="Charge relay system" evidence="11">
    <location>
        <position position="304"/>
    </location>
</feature>
<dbReference type="Gene3D" id="3.40.50.200">
    <property type="entry name" value="Peptidase S8/S53 domain"/>
    <property type="match status" value="1"/>
</dbReference>
<evidence type="ECO:0000256" key="11">
    <source>
        <dbReference type="PROSITE-ProRule" id="PRU01032"/>
    </source>
</evidence>
<gene>
    <name evidence="15" type="ORF">GOMPHAMPRED_005985</name>
</gene>
<comment type="catalytic activity">
    <reaction evidence="1">
        <text>Release of an N-terminal tripeptide from a polypeptide.</text>
        <dbReference type="EC" id="3.4.14.10"/>
    </reaction>
</comment>
<dbReference type="OrthoDB" id="409122at2759"/>
<evidence type="ECO:0000256" key="12">
    <source>
        <dbReference type="SAM" id="MobiDB-lite"/>
    </source>
</evidence>
<dbReference type="InterPro" id="IPR015366">
    <property type="entry name" value="S53_propep"/>
</dbReference>
<keyword evidence="6 11" id="KW-0479">Metal-binding</keyword>
<dbReference type="CDD" id="cd11377">
    <property type="entry name" value="Pro-peptidase_S53"/>
    <property type="match status" value="1"/>
</dbReference>
<dbReference type="GO" id="GO:0004252">
    <property type="term" value="F:serine-type endopeptidase activity"/>
    <property type="evidence" value="ECO:0007669"/>
    <property type="project" value="UniProtKB-UniRule"/>
</dbReference>
<dbReference type="InterPro" id="IPR000209">
    <property type="entry name" value="Peptidase_S8/S53_dom"/>
</dbReference>
<sequence>MLSKALLALFLASALAAPSALSGHVLHEKRDAPLKRWVKNAPVDATVILPMRIGMVQPSIHEGHDLLMAVSNPDSPNYSQWYSQEDIIDMFAPTQHSVDTIRVWLESAGIEPHRIAQSANKQWMQFDATAAEAEELFKTKYHYYEHTATGSKNIACDEYHLPQHVADHVDYVTPGLRLMHGGSVGSKKELEKRLSRPLPPKMKGPAPALSGMDDPALLALCDIAVTPICIQTEYNITKGTSATKGNELGIFESLNDYLSTSDLQTFFTEFQAGIIPPTTRPILKGIDGGVDNMTGPVGAESNLDFQISYPIIHPQNSILFQTDDFNYETREGTGQTEGFLNTFLDALDGSYCKTIDPLDPAYPDPYNGPGTFKGKLQCGVYKPTNVISISYGGQEDDLPAKYQQRQCNEFLKLGLQGVTTFIASGDSGVAGPPGDVNQDGCLGTTGKVFSPDFPATCPYITAVGATVLVGKVQADQEIATDRFPSGGGFSNIYPTPDYQKHHVAAFLAFERKNTSYPEYSVSGTSNPTPAQTKKGIFNSAGRGYPDVSAVGDNVVIVFEGQTVLIGGTSAATPAWGAIITRINEERLKAGKKTVGFINPILYKNDWAFHDITVGSNPGCGTDGFFATKGWDPLTGLGTPNYPSLLKLFMSCK</sequence>
<feature type="region of interest" description="Disordered" evidence="12">
    <location>
        <begin position="182"/>
        <end position="207"/>
    </location>
</feature>
<keyword evidence="13" id="KW-0732">Signal</keyword>
<dbReference type="AlphaFoldDB" id="A0A8H3I7G9"/>
<feature type="binding site" evidence="11">
    <location>
        <position position="610"/>
    </location>
    <ligand>
        <name>Ca(2+)</name>
        <dbReference type="ChEBI" id="CHEBI:29108"/>
    </ligand>
</feature>
<keyword evidence="16" id="KW-1185">Reference proteome</keyword>
<evidence type="ECO:0000259" key="14">
    <source>
        <dbReference type="PROSITE" id="PS51695"/>
    </source>
</evidence>
<dbReference type="Pfam" id="PF00082">
    <property type="entry name" value="Peptidase_S8"/>
    <property type="match status" value="1"/>
</dbReference>
<comment type="subcellular location">
    <subcellularLocation>
        <location evidence="3">Secreted</location>
        <location evidence="3">Extracellular space</location>
    </subcellularLocation>
</comment>
<evidence type="ECO:0000256" key="3">
    <source>
        <dbReference type="ARBA" id="ARBA00004239"/>
    </source>
</evidence>
<evidence type="ECO:0000256" key="10">
    <source>
        <dbReference type="ARBA" id="ARBA00023145"/>
    </source>
</evidence>
<evidence type="ECO:0000256" key="6">
    <source>
        <dbReference type="ARBA" id="ARBA00022723"/>
    </source>
</evidence>
<evidence type="ECO:0000256" key="7">
    <source>
        <dbReference type="ARBA" id="ARBA00022801"/>
    </source>
</evidence>
<dbReference type="PANTHER" id="PTHR14218:SF19">
    <property type="entry name" value="SERINE PROTEASE AORO, PUTATIVE (AFU_ORTHOLOGUE AFUA_6G10250)-RELATED"/>
    <property type="match status" value="1"/>
</dbReference>
<dbReference type="SUPFAM" id="SSF52743">
    <property type="entry name" value="Subtilisin-like"/>
    <property type="match status" value="1"/>
</dbReference>
<dbReference type="PANTHER" id="PTHR14218">
    <property type="entry name" value="PROTEASE S8 TRIPEPTIDYL PEPTIDASE I CLN2"/>
    <property type="match status" value="1"/>
</dbReference>
<dbReference type="PROSITE" id="PS51695">
    <property type="entry name" value="SEDOLISIN"/>
    <property type="match status" value="1"/>
</dbReference>
<keyword evidence="10" id="KW-0865">Zymogen</keyword>
<evidence type="ECO:0000256" key="1">
    <source>
        <dbReference type="ARBA" id="ARBA00001910"/>
    </source>
</evidence>
<keyword evidence="5 11" id="KW-0645">Protease</keyword>
<feature type="binding site" evidence="11">
    <location>
        <position position="631"/>
    </location>
    <ligand>
        <name>Ca(2+)</name>
        <dbReference type="ChEBI" id="CHEBI:29108"/>
    </ligand>
</feature>
<protein>
    <recommendedName>
        <fullName evidence="4">tripeptidyl-peptidase II</fullName>
        <ecNumber evidence="4">3.4.14.10</ecNumber>
    </recommendedName>
</protein>
<evidence type="ECO:0000256" key="9">
    <source>
        <dbReference type="ARBA" id="ARBA00022837"/>
    </source>
</evidence>
<dbReference type="InterPro" id="IPR050819">
    <property type="entry name" value="Tripeptidyl-peptidase_I"/>
</dbReference>
<comment type="caution">
    <text evidence="15">The sequence shown here is derived from an EMBL/GenBank/DDBJ whole genome shotgun (WGS) entry which is preliminary data.</text>
</comment>
<dbReference type="EC" id="3.4.14.10" evidence="4"/>
<feature type="binding site" evidence="11">
    <location>
        <position position="629"/>
    </location>
    <ligand>
        <name>Ca(2+)</name>
        <dbReference type="ChEBI" id="CHEBI:29108"/>
    </ligand>
</feature>
<dbReference type="GO" id="GO:0008240">
    <property type="term" value="F:tripeptidyl-peptidase activity"/>
    <property type="evidence" value="ECO:0007669"/>
    <property type="project" value="UniProtKB-EC"/>
</dbReference>